<comment type="caution">
    <text evidence="1">The sequence shown here is derived from an EMBL/GenBank/DDBJ whole genome shotgun (WGS) entry which is preliminary data.</text>
</comment>
<keyword evidence="2" id="KW-1185">Reference proteome</keyword>
<gene>
    <name evidence="1" type="ORF">J2Z82_002998</name>
</gene>
<accession>A0ABS4HI09</accession>
<name>A0ABS4HI09_9BACI</name>
<dbReference type="InterPro" id="IPR010982">
    <property type="entry name" value="Lambda_DNA-bd_dom_sf"/>
</dbReference>
<evidence type="ECO:0000313" key="2">
    <source>
        <dbReference type="Proteomes" id="UP001519328"/>
    </source>
</evidence>
<dbReference type="Proteomes" id="UP001519328">
    <property type="component" value="Unassembled WGS sequence"/>
</dbReference>
<keyword evidence="1" id="KW-0238">DNA-binding</keyword>
<dbReference type="GO" id="GO:0003677">
    <property type="term" value="F:DNA binding"/>
    <property type="evidence" value="ECO:0007669"/>
    <property type="project" value="UniProtKB-KW"/>
</dbReference>
<dbReference type="RefSeq" id="WP_209481490.1">
    <property type="nucleotide sequence ID" value="NZ_JAGGKK010000017.1"/>
</dbReference>
<organism evidence="1 2">
    <name type="scientific">Virgibacillus litoralis</name>
    <dbReference type="NCBI Taxonomy" id="578221"/>
    <lineage>
        <taxon>Bacteria</taxon>
        <taxon>Bacillati</taxon>
        <taxon>Bacillota</taxon>
        <taxon>Bacilli</taxon>
        <taxon>Bacillales</taxon>
        <taxon>Bacillaceae</taxon>
        <taxon>Virgibacillus</taxon>
    </lineage>
</organism>
<evidence type="ECO:0000313" key="1">
    <source>
        <dbReference type="EMBL" id="MBP1950042.1"/>
    </source>
</evidence>
<reference evidence="1 2" key="1">
    <citation type="submission" date="2021-03" db="EMBL/GenBank/DDBJ databases">
        <title>Genomic Encyclopedia of Type Strains, Phase IV (KMG-IV): sequencing the most valuable type-strain genomes for metagenomic binning, comparative biology and taxonomic classification.</title>
        <authorList>
            <person name="Goeker M."/>
        </authorList>
    </citation>
    <scope>NUCLEOTIDE SEQUENCE [LARGE SCALE GENOMIC DNA]</scope>
    <source>
        <strain evidence="1 2">DSM 21085</strain>
    </source>
</reference>
<protein>
    <submittedName>
        <fullName evidence="1">XRE-type DNA-binding protein</fullName>
    </submittedName>
</protein>
<proteinExistence type="predicted"/>
<sequence>MKLKANQEIRNLIKSMGYKQWEVADLLETEESVFSRLLRKELDHEVKSCLIKEINKLGDVGELQD</sequence>
<dbReference type="Gene3D" id="1.10.260.40">
    <property type="entry name" value="lambda repressor-like DNA-binding domains"/>
    <property type="match status" value="1"/>
</dbReference>
<dbReference type="EMBL" id="JAGGKK010000017">
    <property type="protein sequence ID" value="MBP1950042.1"/>
    <property type="molecule type" value="Genomic_DNA"/>
</dbReference>